<reference evidence="2 3" key="1">
    <citation type="submission" date="2020-08" db="EMBL/GenBank/DDBJ databases">
        <title>Genomic Encyclopedia of Type Strains, Phase IV (KMG-IV): sequencing the most valuable type-strain genomes for metagenomic binning, comparative biology and taxonomic classification.</title>
        <authorList>
            <person name="Goeker M."/>
        </authorList>
    </citation>
    <scope>NUCLEOTIDE SEQUENCE [LARGE SCALE GENOMIC DNA]</scope>
    <source>
        <strain evidence="2 3">DSM 100039</strain>
    </source>
</reference>
<feature type="chain" id="PRO_5032772564" description="Rap1a immunity protein domain-containing protein" evidence="1">
    <location>
        <begin position="22"/>
        <end position="125"/>
    </location>
</feature>
<gene>
    <name evidence="2" type="ORF">HNQ71_000765</name>
</gene>
<name>A0A841P3H2_9HYPH</name>
<protein>
    <recommendedName>
        <fullName evidence="4">Rap1a immunity protein domain-containing protein</fullName>
    </recommendedName>
</protein>
<dbReference type="Proteomes" id="UP000556329">
    <property type="component" value="Unassembled WGS sequence"/>
</dbReference>
<dbReference type="RefSeq" id="WP_184871237.1">
    <property type="nucleotide sequence ID" value="NZ_JACHEF010000001.1"/>
</dbReference>
<sequence>MKLKYSQKTIASILASLLIFATHGIGSAESLAGKMGDKRFSPTLSLDPKEACYKSYLAYIAASGHSAYATTFYSRVVDLHIFCSGKLNAPLQKAAEETALRICRSGFVRWKVKTASGGCAIAASK</sequence>
<keyword evidence="1" id="KW-0732">Signal</keyword>
<dbReference type="EMBL" id="JACHEF010000001">
    <property type="protein sequence ID" value="MBB6408121.1"/>
    <property type="molecule type" value="Genomic_DNA"/>
</dbReference>
<proteinExistence type="predicted"/>
<feature type="signal peptide" evidence="1">
    <location>
        <begin position="1"/>
        <end position="21"/>
    </location>
</feature>
<dbReference type="AlphaFoldDB" id="A0A841P3H2"/>
<evidence type="ECO:0000256" key="1">
    <source>
        <dbReference type="SAM" id="SignalP"/>
    </source>
</evidence>
<accession>A0A841P3H2</accession>
<keyword evidence="3" id="KW-1185">Reference proteome</keyword>
<evidence type="ECO:0000313" key="2">
    <source>
        <dbReference type="EMBL" id="MBB6408121.1"/>
    </source>
</evidence>
<evidence type="ECO:0000313" key="3">
    <source>
        <dbReference type="Proteomes" id="UP000556329"/>
    </source>
</evidence>
<organism evidence="2 3">
    <name type="scientific">Mesorhizobium sangaii</name>
    <dbReference type="NCBI Taxonomy" id="505389"/>
    <lineage>
        <taxon>Bacteria</taxon>
        <taxon>Pseudomonadati</taxon>
        <taxon>Pseudomonadota</taxon>
        <taxon>Alphaproteobacteria</taxon>
        <taxon>Hyphomicrobiales</taxon>
        <taxon>Phyllobacteriaceae</taxon>
        <taxon>Mesorhizobium</taxon>
    </lineage>
</organism>
<evidence type="ECO:0008006" key="4">
    <source>
        <dbReference type="Google" id="ProtNLM"/>
    </source>
</evidence>
<comment type="caution">
    <text evidence="2">The sequence shown here is derived from an EMBL/GenBank/DDBJ whole genome shotgun (WGS) entry which is preliminary data.</text>
</comment>